<evidence type="ECO:0000259" key="6">
    <source>
        <dbReference type="PROSITE" id="PS50943"/>
    </source>
</evidence>
<comment type="similarity">
    <text evidence="1">Belongs to the short-chain fatty acyl-CoA assimilation regulator (ScfR) family.</text>
</comment>
<proteinExistence type="inferred from homology"/>
<dbReference type="STRING" id="1035195.HMPREF9997_00515"/>
<keyword evidence="3" id="KW-0805">Transcription regulation</keyword>
<dbReference type="eggNOG" id="COG3800">
    <property type="taxonomic scope" value="Bacteria"/>
</dbReference>
<dbReference type="PANTHER" id="PTHR46797:SF23">
    <property type="entry name" value="HTH-TYPE TRANSCRIPTIONAL REGULATOR SUTR"/>
    <property type="match status" value="1"/>
</dbReference>
<dbReference type="PANTHER" id="PTHR46797">
    <property type="entry name" value="HTH-TYPE TRANSCRIPTIONAL REGULATOR"/>
    <property type="match status" value="1"/>
</dbReference>
<evidence type="ECO:0000256" key="4">
    <source>
        <dbReference type="ARBA" id="ARBA00023125"/>
    </source>
</evidence>
<comment type="caution">
    <text evidence="7">The sequence shown here is derived from an EMBL/GenBank/DDBJ whole genome shotgun (WGS) entry which is preliminary data.</text>
</comment>
<evidence type="ECO:0000256" key="3">
    <source>
        <dbReference type="ARBA" id="ARBA00023015"/>
    </source>
</evidence>
<dbReference type="SMART" id="SM00530">
    <property type="entry name" value="HTH_XRE"/>
    <property type="match status" value="1"/>
</dbReference>
<dbReference type="InterPro" id="IPR026281">
    <property type="entry name" value="HTH_RamB"/>
</dbReference>
<dbReference type="AlphaFoldDB" id="L1ML35"/>
<dbReference type="NCBIfam" id="NF038139">
    <property type="entry name" value="Reg_Aceta_RamB"/>
    <property type="match status" value="1"/>
</dbReference>
<keyword evidence="2" id="KW-0678">Repressor</keyword>
<accession>L1ML35</accession>
<dbReference type="Pfam" id="PF01381">
    <property type="entry name" value="HTH_3"/>
    <property type="match status" value="1"/>
</dbReference>
<keyword evidence="8" id="KW-1185">Reference proteome</keyword>
<gene>
    <name evidence="7" type="ORF">HMPREF9997_00515</name>
</gene>
<dbReference type="InterPro" id="IPR010982">
    <property type="entry name" value="Lambda_DNA-bd_dom_sf"/>
</dbReference>
<reference evidence="7 8" key="1">
    <citation type="submission" date="2012-05" db="EMBL/GenBank/DDBJ databases">
        <authorList>
            <person name="Weinstock G."/>
            <person name="Sodergren E."/>
            <person name="Lobos E.A."/>
            <person name="Fulton L."/>
            <person name="Fulton R."/>
            <person name="Courtney L."/>
            <person name="Fronick C."/>
            <person name="O'Laughlin M."/>
            <person name="Godfrey J."/>
            <person name="Wilson R.M."/>
            <person name="Miner T."/>
            <person name="Farmer C."/>
            <person name="Delehaunty K."/>
            <person name="Cordes M."/>
            <person name="Minx P."/>
            <person name="Tomlinson C."/>
            <person name="Chen J."/>
            <person name="Wollam A."/>
            <person name="Pepin K.H."/>
            <person name="Bhonagiri V."/>
            <person name="Zhang X."/>
            <person name="Suruliraj S."/>
            <person name="Warren W."/>
            <person name="Mitreva M."/>
            <person name="Mardis E.R."/>
            <person name="Wilson R.K."/>
        </authorList>
    </citation>
    <scope>NUCLEOTIDE SEQUENCE [LARGE SCALE GENOMIC DNA]</scope>
    <source>
        <strain evidence="7 8">F0235</strain>
    </source>
</reference>
<dbReference type="PROSITE" id="PS50943">
    <property type="entry name" value="HTH_CROC1"/>
    <property type="match status" value="1"/>
</dbReference>
<name>L1ML35_9CORY</name>
<dbReference type="InterPro" id="IPR001387">
    <property type="entry name" value="Cro/C1-type_HTH"/>
</dbReference>
<dbReference type="InterPro" id="IPR050807">
    <property type="entry name" value="TransReg_Diox_bact_type"/>
</dbReference>
<dbReference type="GO" id="GO:0003700">
    <property type="term" value="F:DNA-binding transcription factor activity"/>
    <property type="evidence" value="ECO:0007669"/>
    <property type="project" value="TreeGrafter"/>
</dbReference>
<sequence>MGKTYVGSRLRQLRRDYDLSQASLAATLGLSASYVNQIEHDVRPLTDPVLDRITSAFDVDATFFSRDDNSRLLAEVQDAMLDKDLYPTPVDVRELAELVDNHPAIARAVVAMHQRYRNTRTALALADAHPAPHSPATQHLTPMPHEEVQAFFYTHRNYLHDLDTAAETLAAQLDITPDTIRATEDAITQRLQSHHGVRILHSTDATGFLHRYNPDTRELTLAARLTPGQQAFRMATVLGFLEAHDHIQSYIDQAQFTSPESTALAMRGLASYYAAALILPYRRFHAAAEDSRYDIEYLSRVFGVGYETICHRLSTLQRPDLRGVPFTFVRVDRAGNISKRQSATGFHFTHIGGTCPLWNVYDTFTTPGSIMRQLAHMPDGRTYLWIARTVSHHGERYGEPGKLFAIGLGCEARHARRTIYADGLDWNDLHTATPIGASCYVCTREDCAQRAYPPIHRPLLIDAHESTVAPY</sequence>
<dbReference type="eggNOG" id="COG1396">
    <property type="taxonomic scope" value="Bacteria"/>
</dbReference>
<dbReference type="Pfam" id="PF09856">
    <property type="entry name" value="ScfRs"/>
    <property type="match status" value="1"/>
</dbReference>
<dbReference type="PIRSF" id="PIRSF019251">
    <property type="entry name" value="Rv0465c"/>
    <property type="match status" value="1"/>
</dbReference>
<dbReference type="InterPro" id="IPR010359">
    <property type="entry name" value="IrrE_HExxH"/>
</dbReference>
<dbReference type="SUPFAM" id="SSF47413">
    <property type="entry name" value="lambda repressor-like DNA-binding domains"/>
    <property type="match status" value="1"/>
</dbReference>
<evidence type="ECO:0000256" key="2">
    <source>
        <dbReference type="ARBA" id="ARBA00022491"/>
    </source>
</evidence>
<dbReference type="GO" id="GO:0005829">
    <property type="term" value="C:cytosol"/>
    <property type="evidence" value="ECO:0007669"/>
    <property type="project" value="TreeGrafter"/>
</dbReference>
<evidence type="ECO:0000256" key="1">
    <source>
        <dbReference type="ARBA" id="ARBA00007227"/>
    </source>
</evidence>
<dbReference type="Proteomes" id="UP000010445">
    <property type="component" value="Unassembled WGS sequence"/>
</dbReference>
<protein>
    <submittedName>
        <fullName evidence="7">DNA-binding helix-turn-helix protein</fullName>
    </submittedName>
</protein>
<keyword evidence="4 7" id="KW-0238">DNA-binding</keyword>
<organism evidence="7 8">
    <name type="scientific">Corynebacterium durum F0235</name>
    <dbReference type="NCBI Taxonomy" id="1035195"/>
    <lineage>
        <taxon>Bacteria</taxon>
        <taxon>Bacillati</taxon>
        <taxon>Actinomycetota</taxon>
        <taxon>Actinomycetes</taxon>
        <taxon>Mycobacteriales</taxon>
        <taxon>Corynebacteriaceae</taxon>
        <taxon>Corynebacterium</taxon>
    </lineage>
</organism>
<feature type="domain" description="HTH cro/C1-type" evidence="6">
    <location>
        <begin position="10"/>
        <end position="64"/>
    </location>
</feature>
<evidence type="ECO:0000313" key="8">
    <source>
        <dbReference type="Proteomes" id="UP000010445"/>
    </source>
</evidence>
<dbReference type="Gene3D" id="1.10.260.40">
    <property type="entry name" value="lambda repressor-like DNA-binding domains"/>
    <property type="match status" value="1"/>
</dbReference>
<dbReference type="OrthoDB" id="9810578at2"/>
<evidence type="ECO:0000256" key="5">
    <source>
        <dbReference type="ARBA" id="ARBA00023163"/>
    </source>
</evidence>
<dbReference type="FunFam" id="1.10.260.40:FF:000025">
    <property type="entry name" value="Cro/Cl family transcriptional regulator"/>
    <property type="match status" value="1"/>
</dbReference>
<dbReference type="CDD" id="cd00093">
    <property type="entry name" value="HTH_XRE"/>
    <property type="match status" value="1"/>
</dbReference>
<keyword evidence="5" id="KW-0804">Transcription</keyword>
<dbReference type="InterPro" id="IPR018653">
    <property type="entry name" value="ScfR_C"/>
</dbReference>
<dbReference type="Pfam" id="PF06114">
    <property type="entry name" value="Peptidase_M78"/>
    <property type="match status" value="1"/>
</dbReference>
<dbReference type="GO" id="GO:0003677">
    <property type="term" value="F:DNA binding"/>
    <property type="evidence" value="ECO:0007669"/>
    <property type="project" value="UniProtKB-KW"/>
</dbReference>
<dbReference type="RefSeq" id="WP_006062765.1">
    <property type="nucleotide sequence ID" value="NZ_KB290827.1"/>
</dbReference>
<dbReference type="PATRIC" id="fig|1035195.3.peg.467"/>
<evidence type="ECO:0000313" key="7">
    <source>
        <dbReference type="EMBL" id="EKX91674.1"/>
    </source>
</evidence>
<dbReference type="HOGENOM" id="CLU_046383_0_0_11"/>
<dbReference type="EMBL" id="AMEM01000010">
    <property type="protein sequence ID" value="EKX91674.1"/>
    <property type="molecule type" value="Genomic_DNA"/>
</dbReference>